<sequence>MTMNFSGQRIACFLSATLRNHLEVRKPALPVWKVTDVPCLTLKPVLLCVGWCRIGTAGWASALHHATPSRLDEEVGRRKALPALPSTDLLTLPTMNSRAGVRAHLRPHSPARTHTWRNAESGWEVGRTSRQPLPRLALQPSNLAVQPFRVGWTWLDGSPPNNPTNAPSLDATTKRTQPRSTLRPSER</sequence>
<dbReference type="EMBL" id="FR854061">
    <property type="protein sequence ID" value="CCA79315.1"/>
    <property type="molecule type" value="Genomic_DNA"/>
</dbReference>
<dbReference type="AlphaFoldDB" id="G2ZJV2"/>
<evidence type="ECO:0000256" key="1">
    <source>
        <dbReference type="SAM" id="MobiDB-lite"/>
    </source>
</evidence>
<protein>
    <submittedName>
        <fullName evidence="2">Uncharacterized protein</fullName>
    </submittedName>
</protein>
<name>G2ZJV2_9RALS</name>
<proteinExistence type="predicted"/>
<gene>
    <name evidence="2" type="ORF">BDB_50023</name>
</gene>
<feature type="compositionally biased region" description="Polar residues" evidence="1">
    <location>
        <begin position="163"/>
        <end position="187"/>
    </location>
</feature>
<accession>G2ZJV2</accession>
<evidence type="ECO:0000313" key="2">
    <source>
        <dbReference type="EMBL" id="CCA79315.1"/>
    </source>
</evidence>
<reference evidence="2" key="2">
    <citation type="submission" date="2011-04" db="EMBL/GenBank/DDBJ databases">
        <authorList>
            <person name="Genoscope - CEA"/>
        </authorList>
    </citation>
    <scope>NUCLEOTIDE SEQUENCE</scope>
    <source>
        <strain evidence="2">R229</strain>
    </source>
</reference>
<feature type="region of interest" description="Disordered" evidence="1">
    <location>
        <begin position="155"/>
        <end position="187"/>
    </location>
</feature>
<organism evidence="2">
    <name type="scientific">blood disease bacterium R229</name>
    <dbReference type="NCBI Taxonomy" id="741978"/>
    <lineage>
        <taxon>Bacteria</taxon>
        <taxon>Pseudomonadati</taxon>
        <taxon>Pseudomonadota</taxon>
        <taxon>Betaproteobacteria</taxon>
        <taxon>Burkholderiales</taxon>
        <taxon>Burkholderiaceae</taxon>
        <taxon>Ralstonia</taxon>
        <taxon>Ralstonia solanacearum species complex</taxon>
    </lineage>
</organism>
<reference evidence="2" key="1">
    <citation type="journal article" date="2011" name="PLoS ONE">
        <title>Ralstonia syzygii, the Blood Disease Bacterium and some Asian R. solanacearum strains form a single genomic species despite divergent lifestyles.</title>
        <authorList>
            <person name="Remenant B."/>
            <person name="de Cambiaire J.C."/>
            <person name="Cellier G."/>
            <person name="Jacobs J.M."/>
            <person name="Mangenot S."/>
            <person name="Barbe V."/>
            <person name="Lajus A."/>
            <person name="Vallenet D."/>
            <person name="Medigue C."/>
            <person name="Fegan M."/>
            <person name="Allen C."/>
            <person name="Prior P."/>
        </authorList>
    </citation>
    <scope>NUCLEOTIDE SEQUENCE</scope>
    <source>
        <strain evidence="2">R229</strain>
    </source>
</reference>